<dbReference type="OrthoDB" id="155998at2"/>
<dbReference type="SMART" id="SM00418">
    <property type="entry name" value="HTH_ARSR"/>
    <property type="match status" value="1"/>
</dbReference>
<dbReference type="SUPFAM" id="SSF46785">
    <property type="entry name" value="Winged helix' DNA-binding domain"/>
    <property type="match status" value="1"/>
</dbReference>
<gene>
    <name evidence="4" type="ORF">FIV42_06060</name>
</gene>
<dbReference type="InterPro" id="IPR011991">
    <property type="entry name" value="ArsR-like_HTH"/>
</dbReference>
<dbReference type="RefSeq" id="WP_141196807.1">
    <property type="nucleotide sequence ID" value="NZ_CP041186.1"/>
</dbReference>
<dbReference type="InterPro" id="IPR036388">
    <property type="entry name" value="WH-like_DNA-bd_sf"/>
</dbReference>
<keyword evidence="1" id="KW-0805">Transcription regulation</keyword>
<sequence>MKKSLLSEAKAALIDMMKVEGEISVDDAVDELDLAKTTIRQHLQLLEQYGLVKRRQQRQGRGRPRIMYSLTEEAREFYPSLEGELLHELVEYLIQQGHLGLVDDFFRQRWRQDSERVMAQADAAGGNWQARMDALGAFLSDRGFLPEMDGETNGTQVKVCNCPYRSAVAATRLPCRLEIQLLEKLSGRKVERTEYILDGDPCCVYQFGKELAAET</sequence>
<keyword evidence="5" id="KW-1185">Reference proteome</keyword>
<evidence type="ECO:0000256" key="2">
    <source>
        <dbReference type="ARBA" id="ARBA00023163"/>
    </source>
</evidence>
<dbReference type="CDD" id="cd00090">
    <property type="entry name" value="HTH_ARSR"/>
    <property type="match status" value="1"/>
</dbReference>
<accession>A0A5B8Y0I5</accession>
<feature type="domain" description="HTH arsR-type" evidence="3">
    <location>
        <begin position="4"/>
        <end position="83"/>
    </location>
</feature>
<evidence type="ECO:0000259" key="3">
    <source>
        <dbReference type="SMART" id="SM00418"/>
    </source>
</evidence>
<reference evidence="4 5" key="1">
    <citation type="submission" date="2019-06" db="EMBL/GenBank/DDBJ databases">
        <title>Persicimonas caeni gen. nov., sp. nov., a predatory bacterium isolated from solar saltern.</title>
        <authorList>
            <person name="Wang S."/>
        </authorList>
    </citation>
    <scope>NUCLEOTIDE SEQUENCE [LARGE SCALE GENOMIC DNA]</scope>
    <source>
        <strain evidence="4 5">YN101</strain>
    </source>
</reference>
<accession>A0A4Y6PPM8</accession>
<name>A0A4Y6PPM8_PERCE</name>
<protein>
    <submittedName>
        <fullName evidence="4">DeoR family transcriptional regulator</fullName>
    </submittedName>
</protein>
<dbReference type="AlphaFoldDB" id="A0A4Y6PPM8"/>
<dbReference type="Gene3D" id="1.10.10.10">
    <property type="entry name" value="Winged helix-like DNA-binding domain superfamily/Winged helix DNA-binding domain"/>
    <property type="match status" value="1"/>
</dbReference>
<keyword evidence="2" id="KW-0804">Transcription</keyword>
<dbReference type="InterPro" id="IPR001034">
    <property type="entry name" value="DeoR_HTH"/>
</dbReference>
<dbReference type="GO" id="GO:0003700">
    <property type="term" value="F:DNA-binding transcription factor activity"/>
    <property type="evidence" value="ECO:0007669"/>
    <property type="project" value="InterPro"/>
</dbReference>
<dbReference type="Pfam" id="PF08220">
    <property type="entry name" value="HTH_DeoR"/>
    <property type="match status" value="1"/>
</dbReference>
<dbReference type="EMBL" id="CP041186">
    <property type="protein sequence ID" value="QDG50311.1"/>
    <property type="molecule type" value="Genomic_DNA"/>
</dbReference>
<dbReference type="InterPro" id="IPR001845">
    <property type="entry name" value="HTH_ArsR_DNA-bd_dom"/>
</dbReference>
<dbReference type="Proteomes" id="UP000315995">
    <property type="component" value="Chromosome"/>
</dbReference>
<evidence type="ECO:0000256" key="1">
    <source>
        <dbReference type="ARBA" id="ARBA00023015"/>
    </source>
</evidence>
<proteinExistence type="predicted"/>
<organism evidence="4 5">
    <name type="scientific">Persicimonas caeni</name>
    <dbReference type="NCBI Taxonomy" id="2292766"/>
    <lineage>
        <taxon>Bacteria</taxon>
        <taxon>Deltaproteobacteria</taxon>
        <taxon>Bradymonadales</taxon>
        <taxon>Bradymonadaceae</taxon>
        <taxon>Persicimonas</taxon>
    </lineage>
</organism>
<dbReference type="InterPro" id="IPR036390">
    <property type="entry name" value="WH_DNA-bd_sf"/>
</dbReference>
<evidence type="ECO:0000313" key="5">
    <source>
        <dbReference type="Proteomes" id="UP000315995"/>
    </source>
</evidence>
<evidence type="ECO:0000313" key="4">
    <source>
        <dbReference type="EMBL" id="QDG50311.1"/>
    </source>
</evidence>